<dbReference type="Proteomes" id="UP001162029">
    <property type="component" value="Unassembled WGS sequence"/>
</dbReference>
<feature type="coiled-coil region" evidence="1">
    <location>
        <begin position="533"/>
        <end position="574"/>
    </location>
</feature>
<organism evidence="3 4">
    <name type="scientific">Peronospora destructor</name>
    <dbReference type="NCBI Taxonomy" id="86335"/>
    <lineage>
        <taxon>Eukaryota</taxon>
        <taxon>Sar</taxon>
        <taxon>Stramenopiles</taxon>
        <taxon>Oomycota</taxon>
        <taxon>Peronosporomycetes</taxon>
        <taxon>Peronosporales</taxon>
        <taxon>Peronosporaceae</taxon>
        <taxon>Peronospora</taxon>
    </lineage>
</organism>
<comment type="caution">
    <text evidence="3">The sequence shown here is derived from an EMBL/GenBank/DDBJ whole genome shotgun (WGS) entry which is preliminary data.</text>
</comment>
<accession>A0AAV0TQ86</accession>
<feature type="coiled-coil region" evidence="1">
    <location>
        <begin position="134"/>
        <end position="249"/>
    </location>
</feature>
<feature type="region of interest" description="Disordered" evidence="2">
    <location>
        <begin position="943"/>
        <end position="964"/>
    </location>
</feature>
<sequence length="1009" mass="117863">MADALANIAMDSKKSTQIIQADVERLPQRWTSVTEALRGDLGHWLEMNGTAHVDEMQELKEVRMREQGQVELTSQREHQKMQQVEMDNIKISAEAEHYRLISKQRDEQVTVLQLQIETMRQENQTSDAQYQVKLKRMEEQGQHQMQQLQRESENYRTEHTRLLTDREKAHFDKERLAMENESIQQERVRLQAEIERMAKERQQLVGETERLRLQNVKLMAVSEEQTKSIDSFKADREVALNTIEQLESQLHQRRKVENKHELTIKTLESRLKHAEVAEKSRLAMVNGSMKQERARLQAETERMINKKQQLSGETEQLRLENVKLITTCEELTKSLDGFKTDREATIGTINQLESELHQRRMLENEHEVAVKRLESQLEHAEAEACRMKEQCELAESRCQQTSNERLLALEKNRQGMEEDNRRLREELSGFQMELEVMEHKLQISEARFSNEAANAHEQCRRLSVYQEDLERHSAQLQEYQKQLDGCEVELTRRATRVQDLERQLAEAELVGSSTSTATREQLKKLQHQFATEKSKILRQLDEERRRANEVERAAFALKNENMSKQQELEAVEMELCSLLPSRSLASSDRQHRTVASLAQEAIFALKNDFKAEAIAVQTRWKQQISVLNSKLERLTAQLRASQSKLEALQSTSFHAENAKQSLEKTWSIRYEELRMQKEEERQTLEEEFRIFQSKMAKAEEALSRARSDIQALKRSSREEAHYDLHAVKESNRLLFGEVQERRKSAEHAQKQYMQAVRDNKELLKAIATYKDAIADRDKDIEKYKSAVMKHTQQLQRRVEFDEVNQTLLEQLEQTQYMITETYKRWEDSPIVRGSVVGASDREERYEAAMLQLDEYIGRMYLVSERWGDFMKQSHELHRRYGKAWKTALRGSNRTKDQPRWVDDVERKCSRLLTEAVHVSEAMRDAVNNIAGILQTKHTENKRIKKEEAVPPPFESPTKQNGFDAPYCNSKASTSAHRTMNALNDSSLSSLVRVGIKVQDLETKIRSAHD</sequence>
<dbReference type="EMBL" id="CANTFM010000534">
    <property type="protein sequence ID" value="CAI5724441.1"/>
    <property type="molecule type" value="Genomic_DNA"/>
</dbReference>
<evidence type="ECO:0000313" key="4">
    <source>
        <dbReference type="Proteomes" id="UP001162029"/>
    </source>
</evidence>
<evidence type="ECO:0000313" key="3">
    <source>
        <dbReference type="EMBL" id="CAI5724441.1"/>
    </source>
</evidence>
<feature type="coiled-coil region" evidence="1">
    <location>
        <begin position="363"/>
        <end position="489"/>
    </location>
</feature>
<proteinExistence type="predicted"/>
<reference evidence="3" key="1">
    <citation type="submission" date="2022-12" db="EMBL/GenBank/DDBJ databases">
        <authorList>
            <person name="Webb A."/>
        </authorList>
    </citation>
    <scope>NUCLEOTIDE SEQUENCE</scope>
    <source>
        <strain evidence="3">Pd1</strain>
    </source>
</reference>
<gene>
    <name evidence="3" type="ORF">PDE001_LOCUS3127</name>
</gene>
<name>A0AAV0TQ86_9STRA</name>
<feature type="coiled-coil region" evidence="1">
    <location>
        <begin position="617"/>
        <end position="715"/>
    </location>
</feature>
<dbReference type="AlphaFoldDB" id="A0AAV0TQ86"/>
<evidence type="ECO:0000256" key="2">
    <source>
        <dbReference type="SAM" id="MobiDB-lite"/>
    </source>
</evidence>
<evidence type="ECO:0000256" key="1">
    <source>
        <dbReference type="SAM" id="Coils"/>
    </source>
</evidence>
<keyword evidence="4" id="KW-1185">Reference proteome</keyword>
<protein>
    <submittedName>
        <fullName evidence="3">Uncharacterized protein</fullName>
    </submittedName>
</protein>
<keyword evidence="1" id="KW-0175">Coiled coil</keyword>